<proteinExistence type="predicted"/>
<keyword evidence="2" id="KW-0012">Acyltransferase</keyword>
<dbReference type="SUPFAM" id="SSF54637">
    <property type="entry name" value="Thioesterase/thiol ester dehydrase-isomerase"/>
    <property type="match status" value="1"/>
</dbReference>
<dbReference type="SUPFAM" id="SSF53659">
    <property type="entry name" value="Isocitrate/Isopropylmalate dehydrogenase-like"/>
    <property type="match status" value="1"/>
</dbReference>
<dbReference type="InterPro" id="IPR029069">
    <property type="entry name" value="HotDog_dom_sf"/>
</dbReference>
<keyword evidence="1" id="KW-0808">Transferase</keyword>
<keyword evidence="5" id="KW-1185">Reference proteome</keyword>
<dbReference type="Gene3D" id="3.40.718.10">
    <property type="entry name" value="Isopropylmalate Dehydrogenase"/>
    <property type="match status" value="1"/>
</dbReference>
<dbReference type="InterPro" id="IPR050500">
    <property type="entry name" value="Phos_Acetyltrans/Butyryltrans"/>
</dbReference>
<evidence type="ECO:0000256" key="1">
    <source>
        <dbReference type="ARBA" id="ARBA00022679"/>
    </source>
</evidence>
<accession>A0A1I3YTF8</accession>
<gene>
    <name evidence="4" type="ORF">SAMN04488518_104219</name>
</gene>
<sequence length="527" mass="56538">MLNKRPKLGEEFNAHIAEQSQSCDSMAETSPHEPYRNTHELGLVRYVENEKRLSMATNRTYDQIQVGDSVTRSRICTANDLYVFAHASGNINPLHLPNAQWEGIEKKDGPSAPFMWGATLISAVVGNYLPGPGCVYRDQTLSFHNKVKVDQVLDVTVTVLEKLPDNIIRLATSVKVDDGTLVAEGEARVEAPTKSISYDAEELPGLLMKRHQHFDRLVATAAQLPAIPTSVVCPDDANSLGGAVMAAQAGLIIPILCGPEKRIQAAADKIGADISGYELIDTPDEGSAAAKAVALVHEGRVRSVMKGHLHTDDLLRHVVKREGGLRTKRRLSHAFVMDVPGRETPLIVSDAAINIAPDLMSKVDITQNAIDVARSIGIEPPKVGILSALETVNPAIPSTIDAAVLSKMAERGQIKGGIVDGPLAMDNAIDLEAARTKGIESVVAGRAEVLIVPNLEAGNMVVKELTFLAHAETAGLVTGARVPIILTSRADNDRARLVSCALASMYDYYLRNGAAYVGEQDLAEAAE</sequence>
<evidence type="ECO:0000259" key="3">
    <source>
        <dbReference type="Pfam" id="PF01515"/>
    </source>
</evidence>
<dbReference type="EMBL" id="FOSK01000004">
    <property type="protein sequence ID" value="SFK35050.1"/>
    <property type="molecule type" value="Genomic_DNA"/>
</dbReference>
<comment type="caution">
    <text evidence="4">The sequence shown here is derived from an EMBL/GenBank/DDBJ whole genome shotgun (WGS) entry which is preliminary data.</text>
</comment>
<protein>
    <submittedName>
        <fullName evidence="4">Phosphate butyryltransferase</fullName>
    </submittedName>
</protein>
<feature type="domain" description="Phosphate acetyl/butaryl transferase" evidence="3">
    <location>
        <begin position="289"/>
        <end position="502"/>
    </location>
</feature>
<dbReference type="NCBIfam" id="NF006045">
    <property type="entry name" value="PRK08190.1"/>
    <property type="match status" value="1"/>
</dbReference>
<dbReference type="NCBIfam" id="NF008852">
    <property type="entry name" value="PRK11890.1"/>
    <property type="match status" value="1"/>
</dbReference>
<organism evidence="4 5">
    <name type="scientific">Pseudovibrio ascidiaceicola</name>
    <dbReference type="NCBI Taxonomy" id="285279"/>
    <lineage>
        <taxon>Bacteria</taxon>
        <taxon>Pseudomonadati</taxon>
        <taxon>Pseudomonadota</taxon>
        <taxon>Alphaproteobacteria</taxon>
        <taxon>Hyphomicrobiales</taxon>
        <taxon>Stappiaceae</taxon>
        <taxon>Pseudovibrio</taxon>
    </lineage>
</organism>
<dbReference type="PANTHER" id="PTHR43356">
    <property type="entry name" value="PHOSPHATE ACETYLTRANSFERASE"/>
    <property type="match status" value="1"/>
</dbReference>
<dbReference type="CDD" id="cd03449">
    <property type="entry name" value="R_hydratase"/>
    <property type="match status" value="1"/>
</dbReference>
<reference evidence="4 5" key="1">
    <citation type="submission" date="2016-10" db="EMBL/GenBank/DDBJ databases">
        <authorList>
            <person name="Varghese N."/>
            <person name="Submissions S."/>
        </authorList>
    </citation>
    <scope>NUCLEOTIDE SEQUENCE [LARGE SCALE GENOMIC DNA]</scope>
    <source>
        <strain evidence="4 5">DSM 16392</strain>
    </source>
</reference>
<name>A0A1I3YTF8_9HYPH</name>
<evidence type="ECO:0000256" key="2">
    <source>
        <dbReference type="ARBA" id="ARBA00023315"/>
    </source>
</evidence>
<dbReference type="PANTHER" id="PTHR43356:SF2">
    <property type="entry name" value="PHOSPHATE ACETYLTRANSFERASE"/>
    <property type="match status" value="1"/>
</dbReference>
<dbReference type="Proteomes" id="UP000199598">
    <property type="component" value="Unassembled WGS sequence"/>
</dbReference>
<dbReference type="Pfam" id="PF01515">
    <property type="entry name" value="PTA_PTB"/>
    <property type="match status" value="1"/>
</dbReference>
<evidence type="ECO:0000313" key="5">
    <source>
        <dbReference type="Proteomes" id="UP000199598"/>
    </source>
</evidence>
<dbReference type="InterPro" id="IPR002505">
    <property type="entry name" value="PTA_PTB"/>
</dbReference>
<evidence type="ECO:0000313" key="4">
    <source>
        <dbReference type="EMBL" id="SFK35050.1"/>
    </source>
</evidence>
<dbReference type="Gene3D" id="3.10.129.10">
    <property type="entry name" value="Hotdog Thioesterase"/>
    <property type="match status" value="1"/>
</dbReference>